<evidence type="ECO:0000256" key="1">
    <source>
        <dbReference type="ARBA" id="ARBA00001933"/>
    </source>
</evidence>
<gene>
    <name evidence="12" type="primary">trpB</name>
    <name evidence="14" type="ORF">GCM10009831_33730</name>
</gene>
<keyword evidence="8 12" id="KW-0663">Pyridoxal phosphate</keyword>
<dbReference type="InterPro" id="IPR006316">
    <property type="entry name" value="Trp_synth_b-like"/>
</dbReference>
<keyword evidence="15" id="KW-1185">Reference proteome</keyword>
<evidence type="ECO:0000256" key="7">
    <source>
        <dbReference type="ARBA" id="ARBA00022822"/>
    </source>
</evidence>
<evidence type="ECO:0000256" key="10">
    <source>
        <dbReference type="ARBA" id="ARBA00023239"/>
    </source>
</evidence>
<dbReference type="EC" id="4.2.1.20" evidence="12"/>
<dbReference type="EMBL" id="BAAAQG010000024">
    <property type="protein sequence ID" value="GAA1720817.1"/>
    <property type="molecule type" value="Genomic_DNA"/>
</dbReference>
<comment type="pathway">
    <text evidence="3 12">Amino-acid biosynthesis; L-tryptophan biosynthesis; L-tryptophan from chorismate: step 5/5.</text>
</comment>
<keyword evidence="9 12" id="KW-0057">Aromatic amino acid biosynthesis</keyword>
<reference evidence="15" key="1">
    <citation type="journal article" date="2019" name="Int. J. Syst. Evol. Microbiol.">
        <title>The Global Catalogue of Microorganisms (GCM) 10K type strain sequencing project: providing services to taxonomists for standard genome sequencing and annotation.</title>
        <authorList>
            <consortium name="The Broad Institute Genomics Platform"/>
            <consortium name="The Broad Institute Genome Sequencing Center for Infectious Disease"/>
            <person name="Wu L."/>
            <person name="Ma J."/>
        </authorList>
    </citation>
    <scope>NUCLEOTIDE SEQUENCE [LARGE SCALE GENOMIC DNA]</scope>
    <source>
        <strain evidence="15">JCM 16002</strain>
    </source>
</reference>
<keyword evidence="10 12" id="KW-0456">Lyase</keyword>
<evidence type="ECO:0000256" key="11">
    <source>
        <dbReference type="ARBA" id="ARBA00049047"/>
    </source>
</evidence>
<dbReference type="Pfam" id="PF00291">
    <property type="entry name" value="PALP"/>
    <property type="match status" value="1"/>
</dbReference>
<protein>
    <recommendedName>
        <fullName evidence="12">Tryptophan synthase beta chain</fullName>
        <ecNumber evidence="12">4.2.1.20</ecNumber>
    </recommendedName>
</protein>
<keyword evidence="6 12" id="KW-0028">Amino-acid biosynthesis</keyword>
<dbReference type="HAMAP" id="MF_00133">
    <property type="entry name" value="Trp_synth_beta"/>
    <property type="match status" value="1"/>
</dbReference>
<evidence type="ECO:0000313" key="15">
    <source>
        <dbReference type="Proteomes" id="UP001500383"/>
    </source>
</evidence>
<comment type="function">
    <text evidence="2 12">The beta subunit is responsible for the synthesis of L-tryptophan from indole and L-serine.</text>
</comment>
<dbReference type="InterPro" id="IPR001926">
    <property type="entry name" value="TrpB-like_PALP"/>
</dbReference>
<feature type="domain" description="Tryptophan synthase beta chain-like PALP" evidence="13">
    <location>
        <begin position="94"/>
        <end position="432"/>
    </location>
</feature>
<evidence type="ECO:0000256" key="2">
    <source>
        <dbReference type="ARBA" id="ARBA00002786"/>
    </source>
</evidence>
<evidence type="ECO:0000313" key="14">
    <source>
        <dbReference type="EMBL" id="GAA1720817.1"/>
    </source>
</evidence>
<dbReference type="InterPro" id="IPR023026">
    <property type="entry name" value="Trp_synth_beta/beta-like"/>
</dbReference>
<evidence type="ECO:0000256" key="6">
    <source>
        <dbReference type="ARBA" id="ARBA00022605"/>
    </source>
</evidence>
<organism evidence="14 15">
    <name type="scientific">Dietzia cercidiphylli</name>
    <dbReference type="NCBI Taxonomy" id="498199"/>
    <lineage>
        <taxon>Bacteria</taxon>
        <taxon>Bacillati</taxon>
        <taxon>Actinomycetota</taxon>
        <taxon>Actinomycetes</taxon>
        <taxon>Mycobacteriales</taxon>
        <taxon>Dietziaceae</taxon>
        <taxon>Dietzia</taxon>
    </lineage>
</organism>
<evidence type="ECO:0000259" key="13">
    <source>
        <dbReference type="Pfam" id="PF00291"/>
    </source>
</evidence>
<dbReference type="RefSeq" id="WP_182610381.1">
    <property type="nucleotide sequence ID" value="NZ_BAAAQG010000024.1"/>
</dbReference>
<comment type="similarity">
    <text evidence="4 12">Belongs to the TrpB family.</text>
</comment>
<comment type="cofactor">
    <cofactor evidence="1 12">
        <name>pyridoxal 5'-phosphate</name>
        <dbReference type="ChEBI" id="CHEBI:597326"/>
    </cofactor>
</comment>
<keyword evidence="7 12" id="KW-0822">Tryptophan biosynthesis</keyword>
<comment type="catalytic activity">
    <reaction evidence="11 12">
        <text>(1S,2R)-1-C-(indol-3-yl)glycerol 3-phosphate + L-serine = D-glyceraldehyde 3-phosphate + L-tryptophan + H2O</text>
        <dbReference type="Rhea" id="RHEA:10532"/>
        <dbReference type="ChEBI" id="CHEBI:15377"/>
        <dbReference type="ChEBI" id="CHEBI:33384"/>
        <dbReference type="ChEBI" id="CHEBI:57912"/>
        <dbReference type="ChEBI" id="CHEBI:58866"/>
        <dbReference type="ChEBI" id="CHEBI:59776"/>
        <dbReference type="EC" id="4.2.1.20"/>
    </reaction>
</comment>
<dbReference type="Gene3D" id="3.40.50.1100">
    <property type="match status" value="2"/>
</dbReference>
<evidence type="ECO:0000256" key="8">
    <source>
        <dbReference type="ARBA" id="ARBA00022898"/>
    </source>
</evidence>
<name>A0ABP4VFC7_9ACTN</name>
<dbReference type="NCBIfam" id="TIGR01415">
    <property type="entry name" value="trpB_rel"/>
    <property type="match status" value="1"/>
</dbReference>
<dbReference type="NCBIfam" id="NF009057">
    <property type="entry name" value="PRK12391.1"/>
    <property type="match status" value="1"/>
</dbReference>
<sequence length="451" mass="48120">MTSDAASGSHSASGSLVTAPLVKALLPESEMPTHWYNIQADLPEQMAPHLHPGTKEPLGPEDLAPLFPMALIEQEVTGERYVEIPEEVREIYRLWRPSPLIRARRLEKALGTSARIYYKYEGTSPVGSHKPNTAVAQAYYNAAEGITKLTTETGAGQWGASLAFAGQAFGIEVEVWQVKASFESKPYRRMLMETFGASVHPSPSDLTEAGRSFLAKDPHTPGSLGMAVSEAVEVAAGDPEARYSLGSVLNHVCLHQTIIGEEALKQLEMFGEAAPDYVFGCAGGGSNLAGLAFPFIRENLAGAQTRIVAVEPTACPSMTEGEFRYDHGDVAGLTPLMKMYTLGQDFVPDPIHSGGLRYHGMAPLVSHVKHLGLLDSIAVEQNVAFAAGVEFAKAEGIVPAPESTHALAGAFDEARRHTGEAGTGPSIVIGLSGHGFLDLPAYESYVRGELG</sequence>
<dbReference type="PIRSF" id="PIRSF001413">
    <property type="entry name" value="Trp_syn_beta"/>
    <property type="match status" value="1"/>
</dbReference>
<evidence type="ECO:0000256" key="5">
    <source>
        <dbReference type="ARBA" id="ARBA00011270"/>
    </source>
</evidence>
<proteinExistence type="inferred from homology"/>
<evidence type="ECO:0000256" key="12">
    <source>
        <dbReference type="HAMAP-Rule" id="MF_00133"/>
    </source>
</evidence>
<evidence type="ECO:0000256" key="9">
    <source>
        <dbReference type="ARBA" id="ARBA00023141"/>
    </source>
</evidence>
<evidence type="ECO:0000256" key="4">
    <source>
        <dbReference type="ARBA" id="ARBA00009982"/>
    </source>
</evidence>
<dbReference type="PIRSF" id="PIRSF500824">
    <property type="entry name" value="TrpB_prok"/>
    <property type="match status" value="1"/>
</dbReference>
<dbReference type="Proteomes" id="UP001500383">
    <property type="component" value="Unassembled WGS sequence"/>
</dbReference>
<comment type="caution">
    <text evidence="14">The sequence shown here is derived from an EMBL/GenBank/DDBJ whole genome shotgun (WGS) entry which is preliminary data.</text>
</comment>
<dbReference type="SUPFAM" id="SSF53686">
    <property type="entry name" value="Tryptophan synthase beta subunit-like PLP-dependent enzymes"/>
    <property type="match status" value="1"/>
</dbReference>
<accession>A0ABP4VFC7</accession>
<dbReference type="PANTHER" id="PTHR48077">
    <property type="entry name" value="TRYPTOPHAN SYNTHASE-RELATED"/>
    <property type="match status" value="1"/>
</dbReference>
<feature type="modified residue" description="N6-(pyridoxal phosphate)lysine" evidence="12">
    <location>
        <position position="130"/>
    </location>
</feature>
<dbReference type="InterPro" id="IPR036052">
    <property type="entry name" value="TrpB-like_PALP_sf"/>
</dbReference>
<comment type="subunit">
    <text evidence="5 12">Tetramer of two alpha and two beta chains.</text>
</comment>
<dbReference type="PANTHER" id="PTHR48077:SF6">
    <property type="entry name" value="TRYPTOPHAN SYNTHASE"/>
    <property type="match status" value="1"/>
</dbReference>
<evidence type="ECO:0000256" key="3">
    <source>
        <dbReference type="ARBA" id="ARBA00004733"/>
    </source>
</evidence>